<dbReference type="EMBL" id="GL385397">
    <property type="protein sequence ID" value="EJT77040.1"/>
    <property type="molecule type" value="Genomic_DNA"/>
</dbReference>
<dbReference type="EnsemblFungi" id="EJT77040">
    <property type="protein sequence ID" value="EJT77040"/>
    <property type="gene ID" value="GGTG_06954"/>
</dbReference>
<sequence>MGAPAGREGTRTAHPEHRATALEEDRWRGRAKGGGRSRRTERANTKSDQHQNRHYTMVCSGPAANGGFVCSDAATTGERDQARRVDGGGGAMGRGSRAQQTDVWVWCCSEGAISGEVEWFSKTASTARLA</sequence>
<reference evidence="2" key="3">
    <citation type="submission" date="2010-09" db="EMBL/GenBank/DDBJ databases">
        <title>Annotation of Gaeumannomyces graminis var. tritici R3-111a-1.</title>
        <authorList>
            <consortium name="The Broad Institute Genome Sequencing Platform"/>
            <person name="Ma L.-J."/>
            <person name="Dead R."/>
            <person name="Young S.K."/>
            <person name="Zeng Q."/>
            <person name="Gargeya S."/>
            <person name="Fitzgerald M."/>
            <person name="Haas B."/>
            <person name="Abouelleil A."/>
            <person name="Alvarado L."/>
            <person name="Arachchi H.M."/>
            <person name="Berlin A."/>
            <person name="Brown A."/>
            <person name="Chapman S.B."/>
            <person name="Chen Z."/>
            <person name="Dunbar C."/>
            <person name="Freedman E."/>
            <person name="Gearin G."/>
            <person name="Gellesch M."/>
            <person name="Goldberg J."/>
            <person name="Griggs A."/>
            <person name="Gujja S."/>
            <person name="Heiman D."/>
            <person name="Howarth C."/>
            <person name="Larson L."/>
            <person name="Lui A."/>
            <person name="MacDonald P.J.P."/>
            <person name="Mehta T."/>
            <person name="Montmayeur A."/>
            <person name="Murphy C."/>
            <person name="Neiman D."/>
            <person name="Pearson M."/>
            <person name="Priest M."/>
            <person name="Roberts A."/>
            <person name="Saif S."/>
            <person name="Shea T."/>
            <person name="Shenoy N."/>
            <person name="Sisk P."/>
            <person name="Stolte C."/>
            <person name="Sykes S."/>
            <person name="Yandava C."/>
            <person name="Wortman J."/>
            <person name="Nusbaum C."/>
            <person name="Birren B."/>
        </authorList>
    </citation>
    <scope>NUCLEOTIDE SEQUENCE</scope>
    <source>
        <strain evidence="2">R3-111a-1</strain>
    </source>
</reference>
<dbReference type="AlphaFoldDB" id="J3P0A7"/>
<feature type="region of interest" description="Disordered" evidence="1">
    <location>
        <begin position="77"/>
        <end position="96"/>
    </location>
</feature>
<evidence type="ECO:0000313" key="2">
    <source>
        <dbReference type="EMBL" id="EJT77040.1"/>
    </source>
</evidence>
<dbReference type="RefSeq" id="XP_009223040.1">
    <property type="nucleotide sequence ID" value="XM_009224776.1"/>
</dbReference>
<feature type="compositionally biased region" description="Basic and acidic residues" evidence="1">
    <location>
        <begin position="8"/>
        <end position="28"/>
    </location>
</feature>
<name>J3P0A7_GAET3</name>
<reference evidence="3" key="4">
    <citation type="journal article" date="2015" name="G3 (Bethesda)">
        <title>Genome sequences of three phytopathogenic species of the Magnaporthaceae family of fungi.</title>
        <authorList>
            <person name="Okagaki L.H."/>
            <person name="Nunes C.C."/>
            <person name="Sailsbery J."/>
            <person name="Clay B."/>
            <person name="Brown D."/>
            <person name="John T."/>
            <person name="Oh Y."/>
            <person name="Young N."/>
            <person name="Fitzgerald M."/>
            <person name="Haas B.J."/>
            <person name="Zeng Q."/>
            <person name="Young S."/>
            <person name="Adiconis X."/>
            <person name="Fan L."/>
            <person name="Levin J.Z."/>
            <person name="Mitchell T.K."/>
            <person name="Okubara P.A."/>
            <person name="Farman M.L."/>
            <person name="Kohn L.M."/>
            <person name="Birren B."/>
            <person name="Ma L.-J."/>
            <person name="Dean R.A."/>
        </authorList>
    </citation>
    <scope>NUCLEOTIDE SEQUENCE</scope>
    <source>
        <strain evidence="3">R3-111a-1</strain>
    </source>
</reference>
<proteinExistence type="predicted"/>
<reference evidence="4" key="1">
    <citation type="submission" date="2010-07" db="EMBL/GenBank/DDBJ databases">
        <title>The genome sequence of Gaeumannomyces graminis var. tritici strain R3-111a-1.</title>
        <authorList>
            <consortium name="The Broad Institute Genome Sequencing Platform"/>
            <person name="Ma L.-J."/>
            <person name="Dead R."/>
            <person name="Young S."/>
            <person name="Zeng Q."/>
            <person name="Koehrsen M."/>
            <person name="Alvarado L."/>
            <person name="Berlin A."/>
            <person name="Chapman S.B."/>
            <person name="Chen Z."/>
            <person name="Freedman E."/>
            <person name="Gellesch M."/>
            <person name="Goldberg J."/>
            <person name="Griggs A."/>
            <person name="Gujja S."/>
            <person name="Heilman E.R."/>
            <person name="Heiman D."/>
            <person name="Hepburn T."/>
            <person name="Howarth C."/>
            <person name="Jen D."/>
            <person name="Larson L."/>
            <person name="Mehta T."/>
            <person name="Neiman D."/>
            <person name="Pearson M."/>
            <person name="Roberts A."/>
            <person name="Saif S."/>
            <person name="Shea T."/>
            <person name="Shenoy N."/>
            <person name="Sisk P."/>
            <person name="Stolte C."/>
            <person name="Sykes S."/>
            <person name="Walk T."/>
            <person name="White J."/>
            <person name="Yandava C."/>
            <person name="Haas B."/>
            <person name="Nusbaum C."/>
            <person name="Birren B."/>
        </authorList>
    </citation>
    <scope>NUCLEOTIDE SEQUENCE [LARGE SCALE GENOMIC DNA]</scope>
    <source>
        <strain evidence="4">R3-111a-1</strain>
    </source>
</reference>
<reference evidence="3" key="5">
    <citation type="submission" date="2018-04" db="UniProtKB">
        <authorList>
            <consortium name="EnsemblFungi"/>
        </authorList>
    </citation>
    <scope>IDENTIFICATION</scope>
    <source>
        <strain evidence="3">R3-111a-1</strain>
    </source>
</reference>
<evidence type="ECO:0000313" key="4">
    <source>
        <dbReference type="Proteomes" id="UP000006039"/>
    </source>
</evidence>
<organism evidence="2">
    <name type="scientific">Gaeumannomyces tritici (strain R3-111a-1)</name>
    <name type="common">Wheat and barley take-all root rot fungus</name>
    <name type="synonym">Gaeumannomyces graminis var. tritici</name>
    <dbReference type="NCBI Taxonomy" id="644352"/>
    <lineage>
        <taxon>Eukaryota</taxon>
        <taxon>Fungi</taxon>
        <taxon>Dikarya</taxon>
        <taxon>Ascomycota</taxon>
        <taxon>Pezizomycotina</taxon>
        <taxon>Sordariomycetes</taxon>
        <taxon>Sordariomycetidae</taxon>
        <taxon>Magnaporthales</taxon>
        <taxon>Magnaporthaceae</taxon>
        <taxon>Gaeumannomyces</taxon>
    </lineage>
</organism>
<dbReference type="HOGENOM" id="CLU_1938294_0_0_1"/>
<protein>
    <submittedName>
        <fullName evidence="2 3">Uncharacterized protein</fullName>
    </submittedName>
</protein>
<feature type="compositionally biased region" description="Basic and acidic residues" evidence="1">
    <location>
        <begin position="77"/>
        <end position="86"/>
    </location>
</feature>
<gene>
    <name evidence="3" type="primary">20347412</name>
    <name evidence="2" type="ORF">GGTG_06954</name>
</gene>
<feature type="region of interest" description="Disordered" evidence="1">
    <location>
        <begin position="1"/>
        <end position="54"/>
    </location>
</feature>
<reference evidence="2" key="2">
    <citation type="submission" date="2010-07" db="EMBL/GenBank/DDBJ databases">
        <authorList>
            <consortium name="The Broad Institute Genome Sequencing Platform"/>
            <consortium name="Broad Institute Genome Sequencing Center for Infectious Disease"/>
            <person name="Ma L.-J."/>
            <person name="Dead R."/>
            <person name="Young S."/>
            <person name="Zeng Q."/>
            <person name="Koehrsen M."/>
            <person name="Alvarado L."/>
            <person name="Berlin A."/>
            <person name="Chapman S.B."/>
            <person name="Chen Z."/>
            <person name="Freedman E."/>
            <person name="Gellesch M."/>
            <person name="Goldberg J."/>
            <person name="Griggs A."/>
            <person name="Gujja S."/>
            <person name="Heilman E.R."/>
            <person name="Heiman D."/>
            <person name="Hepburn T."/>
            <person name="Howarth C."/>
            <person name="Jen D."/>
            <person name="Larson L."/>
            <person name="Mehta T."/>
            <person name="Neiman D."/>
            <person name="Pearson M."/>
            <person name="Roberts A."/>
            <person name="Saif S."/>
            <person name="Shea T."/>
            <person name="Shenoy N."/>
            <person name="Sisk P."/>
            <person name="Stolte C."/>
            <person name="Sykes S."/>
            <person name="Walk T."/>
            <person name="White J."/>
            <person name="Yandava C."/>
            <person name="Haas B."/>
            <person name="Nusbaum C."/>
            <person name="Birren B."/>
        </authorList>
    </citation>
    <scope>NUCLEOTIDE SEQUENCE</scope>
    <source>
        <strain evidence="2">R3-111a-1</strain>
    </source>
</reference>
<dbReference type="VEuPathDB" id="FungiDB:GGTG_06954"/>
<evidence type="ECO:0000256" key="1">
    <source>
        <dbReference type="SAM" id="MobiDB-lite"/>
    </source>
</evidence>
<keyword evidence="4" id="KW-1185">Reference proteome</keyword>
<accession>J3P0A7</accession>
<feature type="compositionally biased region" description="Basic and acidic residues" evidence="1">
    <location>
        <begin position="38"/>
        <end position="51"/>
    </location>
</feature>
<dbReference type="Proteomes" id="UP000006039">
    <property type="component" value="Unassembled WGS sequence"/>
</dbReference>
<evidence type="ECO:0000313" key="3">
    <source>
        <dbReference type="EnsemblFungi" id="EJT77040"/>
    </source>
</evidence>
<dbReference type="GeneID" id="20347412"/>